<feature type="transmembrane region" description="Helical" evidence="1">
    <location>
        <begin position="418"/>
        <end position="436"/>
    </location>
</feature>
<feature type="transmembrane region" description="Helical" evidence="1">
    <location>
        <begin position="338"/>
        <end position="356"/>
    </location>
</feature>
<feature type="transmembrane region" description="Helical" evidence="1">
    <location>
        <begin position="300"/>
        <end position="318"/>
    </location>
</feature>
<accession>A0A8S0ZDP7</accession>
<proteinExistence type="predicted"/>
<name>A0A8S0ZDP7_ARCPL</name>
<feature type="transmembrane region" description="Helical" evidence="1">
    <location>
        <begin position="388"/>
        <end position="406"/>
    </location>
</feature>
<feature type="transmembrane region" description="Helical" evidence="1">
    <location>
        <begin position="452"/>
        <end position="473"/>
    </location>
</feature>
<dbReference type="Pfam" id="PF05380">
    <property type="entry name" value="Peptidase_A17"/>
    <property type="match status" value="1"/>
</dbReference>
<organism evidence="2 3">
    <name type="scientific">Arctia plantaginis</name>
    <name type="common">Wood tiger moth</name>
    <name type="synonym">Phalaena plantaginis</name>
    <dbReference type="NCBI Taxonomy" id="874455"/>
    <lineage>
        <taxon>Eukaryota</taxon>
        <taxon>Metazoa</taxon>
        <taxon>Ecdysozoa</taxon>
        <taxon>Arthropoda</taxon>
        <taxon>Hexapoda</taxon>
        <taxon>Insecta</taxon>
        <taxon>Pterygota</taxon>
        <taxon>Neoptera</taxon>
        <taxon>Endopterygota</taxon>
        <taxon>Lepidoptera</taxon>
        <taxon>Glossata</taxon>
        <taxon>Ditrysia</taxon>
        <taxon>Noctuoidea</taxon>
        <taxon>Erebidae</taxon>
        <taxon>Arctiinae</taxon>
        <taxon>Arctia</taxon>
    </lineage>
</organism>
<dbReference type="Proteomes" id="UP000494256">
    <property type="component" value="Unassembled WGS sequence"/>
</dbReference>
<gene>
    <name evidence="2" type="ORF">APLA_LOCUS4925</name>
</gene>
<keyword evidence="1" id="KW-0472">Membrane</keyword>
<keyword evidence="1" id="KW-1133">Transmembrane helix</keyword>
<protein>
    <recommendedName>
        <fullName evidence="4">Transmembrane protein 164</fullName>
    </recommendedName>
</protein>
<evidence type="ECO:0000313" key="2">
    <source>
        <dbReference type="EMBL" id="CAB3231075.1"/>
    </source>
</evidence>
<dbReference type="PANTHER" id="PTHR20948">
    <property type="entry name" value="TRANSMEMBRANE PROTEIN 164"/>
    <property type="match status" value="1"/>
</dbReference>
<dbReference type="InterPro" id="IPR008042">
    <property type="entry name" value="Retrotrans_Pao"/>
</dbReference>
<evidence type="ECO:0000313" key="3">
    <source>
        <dbReference type="Proteomes" id="UP000494256"/>
    </source>
</evidence>
<dbReference type="EMBL" id="CADEBD010000288">
    <property type="protein sequence ID" value="CAB3231075.1"/>
    <property type="molecule type" value="Genomic_DNA"/>
</dbReference>
<comment type="caution">
    <text evidence="2">The sequence shown here is derived from an EMBL/GenBank/DDBJ whole genome shotgun (WGS) entry which is preliminary data.</text>
</comment>
<dbReference type="Pfam" id="PF14808">
    <property type="entry name" value="TMEM164"/>
    <property type="match status" value="1"/>
</dbReference>
<dbReference type="InterPro" id="IPR026508">
    <property type="entry name" value="TMEM164"/>
</dbReference>
<dbReference type="PANTHER" id="PTHR20948:SF2">
    <property type="entry name" value="TRANSMEMBRANE PROTEIN 164"/>
    <property type="match status" value="1"/>
</dbReference>
<dbReference type="AlphaFoldDB" id="A0A8S0ZDP7"/>
<evidence type="ECO:0000256" key="1">
    <source>
        <dbReference type="SAM" id="Phobius"/>
    </source>
</evidence>
<keyword evidence="1" id="KW-0812">Transmembrane</keyword>
<sequence length="554" mass="62254">MAKLWTKRSVLSTVTTIFDPNGWIAPVIFWAKYFLQRLWIAEISWDEPITGDLLTDWLGFLNRLESITQVSIPRHFLPSGKYKASLHGFCDASVSGYAAVVYLRTVKRDGTTAVHLVTAKSKVAPLRTRLSIPKLELSGAALLTRLLNHVISTLGKLIELSEVYAWSDSQIVLAWLQASPHRLEVFVANRVSQIQASEVKLIWRHVPGELNPADVASRGCDAPTLVDHPLWWGPKWLADPVSTWPPTTLHGTESLPDIRIAAVETEATPSDPLLASGANKAVPRNVGPECAYYLSTTRQILETSIVITICVYILIKTYPKLSIPDKYYVKNDRGGKRLLVILLALLWGMEIGFKFASRTVIYLLNPCHVTTLIQIYLLAAPPSKTVTALFRIHLNLLNGPLLAFLFPETASRKIFAEAALYWIQHGMMFVIPYYLLRIGGAYNIEPFWDFNWAIFSYCLNLLYHFVVLQLIAIPAQVNLNHMLCPAILDPFDGPWFRVAAVAHQALLCPLLCKLFCLVSEFCLTKFPPTKVKPQMKDSLMDTALVQHPVEHHED</sequence>
<evidence type="ECO:0008006" key="4">
    <source>
        <dbReference type="Google" id="ProtNLM"/>
    </source>
</evidence>
<dbReference type="OrthoDB" id="347083at2759"/>
<reference evidence="2 3" key="1">
    <citation type="submission" date="2020-04" db="EMBL/GenBank/DDBJ databases">
        <authorList>
            <person name="Wallbank WR R."/>
            <person name="Pardo Diaz C."/>
            <person name="Kozak K."/>
            <person name="Martin S."/>
            <person name="Jiggins C."/>
            <person name="Moest M."/>
            <person name="Warren A I."/>
            <person name="Byers J.R.P. K."/>
            <person name="Montejo-Kovacevich G."/>
            <person name="Yen C E."/>
        </authorList>
    </citation>
    <scope>NUCLEOTIDE SEQUENCE [LARGE SCALE GENOMIC DNA]</scope>
</reference>